<proteinExistence type="inferred from homology"/>
<dbReference type="InterPro" id="IPR020904">
    <property type="entry name" value="Sc_DH/Rdtase_CS"/>
</dbReference>
<comment type="similarity">
    <text evidence="1 3">Belongs to the short-chain dehydrogenases/reductases (SDR) family.</text>
</comment>
<keyword evidence="2" id="KW-0560">Oxidoreductase</keyword>
<keyword evidence="5" id="KW-1185">Reference proteome</keyword>
<dbReference type="EMBL" id="JAKVIN010000004">
    <property type="protein sequence ID" value="MCJ8149861.1"/>
    <property type="molecule type" value="Genomic_DNA"/>
</dbReference>
<dbReference type="CDD" id="cd05374">
    <property type="entry name" value="17beta-HSD-like_SDR_c"/>
    <property type="match status" value="1"/>
</dbReference>
<organism evidence="4 5">
    <name type="scientific">Shinella sedimenti</name>
    <dbReference type="NCBI Taxonomy" id="2919913"/>
    <lineage>
        <taxon>Bacteria</taxon>
        <taxon>Pseudomonadati</taxon>
        <taxon>Pseudomonadota</taxon>
        <taxon>Alphaproteobacteria</taxon>
        <taxon>Hyphomicrobiales</taxon>
        <taxon>Rhizobiaceae</taxon>
        <taxon>Shinella</taxon>
    </lineage>
</organism>
<comment type="caution">
    <text evidence="4">The sequence shown here is derived from an EMBL/GenBank/DDBJ whole genome shotgun (WGS) entry which is preliminary data.</text>
</comment>
<dbReference type="PANTHER" id="PTHR44169:SF6">
    <property type="entry name" value="NADPH-DEPENDENT 1-ACYLDIHYDROXYACETONE PHOSPHATE REDUCTASE"/>
    <property type="match status" value="1"/>
</dbReference>
<dbReference type="PRINTS" id="PR00081">
    <property type="entry name" value="GDHRDH"/>
</dbReference>
<dbReference type="RefSeq" id="WP_241601119.1">
    <property type="nucleotide sequence ID" value="NZ_JAKVIN010000004.1"/>
</dbReference>
<evidence type="ECO:0000256" key="3">
    <source>
        <dbReference type="RuleBase" id="RU000363"/>
    </source>
</evidence>
<dbReference type="PANTHER" id="PTHR44169">
    <property type="entry name" value="NADPH-DEPENDENT 1-ACYLDIHYDROXYACETONE PHOSPHATE REDUCTASE"/>
    <property type="match status" value="1"/>
</dbReference>
<dbReference type="Gene3D" id="3.40.50.720">
    <property type="entry name" value="NAD(P)-binding Rossmann-like Domain"/>
    <property type="match status" value="1"/>
</dbReference>
<dbReference type="SUPFAM" id="SSF51735">
    <property type="entry name" value="NAD(P)-binding Rossmann-fold domains"/>
    <property type="match status" value="1"/>
</dbReference>
<evidence type="ECO:0000256" key="1">
    <source>
        <dbReference type="ARBA" id="ARBA00006484"/>
    </source>
</evidence>
<dbReference type="NCBIfam" id="NF004649">
    <property type="entry name" value="PRK05993.1"/>
    <property type="match status" value="1"/>
</dbReference>
<sequence length="282" mass="30785">MSSPTAADRPSIIVTGCSSGIGAYCARALKAEGWRVFATVRRDEDLASLAADGIEALLMDYTKPDSIAALTEEVLARTGGRLDALFNNGAYGQAGAVEDLSVEVLRAQFETNVFGWHDLTRRVIPVMRRQGHGRIVHCSSILGIVPYRWRGAYNASKFALEGLSLTLRMELAGSGIHVSLIEPGPIASRFTANALMHIEKNIDLENSVHADEYRRQLQRLRGESKPARGKLGPEAVHAVLRHALTARSPRPHYIVTTPARQGALLKKLLPASLFYRIIGRLG</sequence>
<evidence type="ECO:0000313" key="5">
    <source>
        <dbReference type="Proteomes" id="UP001201844"/>
    </source>
</evidence>
<name>A0ABT0CMM6_9HYPH</name>
<evidence type="ECO:0000313" key="4">
    <source>
        <dbReference type="EMBL" id="MCJ8149861.1"/>
    </source>
</evidence>
<protein>
    <submittedName>
        <fullName evidence="4">SDR family oxidoreductase</fullName>
    </submittedName>
</protein>
<dbReference type="Proteomes" id="UP001201844">
    <property type="component" value="Unassembled WGS sequence"/>
</dbReference>
<dbReference type="PROSITE" id="PS00061">
    <property type="entry name" value="ADH_SHORT"/>
    <property type="match status" value="1"/>
</dbReference>
<dbReference type="InterPro" id="IPR036291">
    <property type="entry name" value="NAD(P)-bd_dom_sf"/>
</dbReference>
<reference evidence="4 5" key="1">
    <citation type="submission" date="2022-02" db="EMBL/GenBank/DDBJ databases">
        <title>Shinella B3.7 sp. nov., isolated from Sediment (Zhairuo Island).</title>
        <authorList>
            <person name="Chen G."/>
        </authorList>
    </citation>
    <scope>NUCLEOTIDE SEQUENCE [LARGE SCALE GENOMIC DNA]</scope>
    <source>
        <strain evidence="4 5">B3.7</strain>
    </source>
</reference>
<dbReference type="PRINTS" id="PR00080">
    <property type="entry name" value="SDRFAMILY"/>
</dbReference>
<gene>
    <name evidence="4" type="ORF">MKI86_11995</name>
</gene>
<evidence type="ECO:0000256" key="2">
    <source>
        <dbReference type="ARBA" id="ARBA00023002"/>
    </source>
</evidence>
<dbReference type="Pfam" id="PF00106">
    <property type="entry name" value="adh_short"/>
    <property type="match status" value="1"/>
</dbReference>
<accession>A0ABT0CMM6</accession>
<dbReference type="InterPro" id="IPR002347">
    <property type="entry name" value="SDR_fam"/>
</dbReference>